<dbReference type="SUPFAM" id="SSF52540">
    <property type="entry name" value="P-loop containing nucleoside triphosphate hydrolases"/>
    <property type="match status" value="2"/>
</dbReference>
<dbReference type="GO" id="GO:0003677">
    <property type="term" value="F:DNA binding"/>
    <property type="evidence" value="ECO:0007669"/>
    <property type="project" value="InterPro"/>
</dbReference>
<dbReference type="InterPro" id="IPR006935">
    <property type="entry name" value="Helicase/UvrB_N"/>
</dbReference>
<dbReference type="EMBL" id="PFPX01000103">
    <property type="protein sequence ID" value="PJA08815.1"/>
    <property type="molecule type" value="Genomic_DNA"/>
</dbReference>
<reference evidence="11" key="1">
    <citation type="submission" date="2017-09" db="EMBL/GenBank/DDBJ databases">
        <title>Depth-based differentiation of microbial function through sediment-hosted aquifers and enrichment of novel symbionts in the deep terrestrial subsurface.</title>
        <authorList>
            <person name="Probst A.J."/>
            <person name="Ladd B."/>
            <person name="Jarett J.K."/>
            <person name="Geller-Mcgrath D.E."/>
            <person name="Sieber C.M.K."/>
            <person name="Emerson J.B."/>
            <person name="Anantharaman K."/>
            <person name="Thomas B.C."/>
            <person name="Malmstrom R."/>
            <person name="Stieglmeier M."/>
            <person name="Klingl A."/>
            <person name="Woyke T."/>
            <person name="Ryan C.M."/>
            <person name="Banfield J.F."/>
        </authorList>
    </citation>
    <scope>NUCLEOTIDE SEQUENCE [LARGE SCALE GENOMIC DNA]</scope>
</reference>
<evidence type="ECO:0000256" key="4">
    <source>
        <dbReference type="ARBA" id="ARBA00022769"/>
    </source>
</evidence>
<evidence type="ECO:0000313" key="10">
    <source>
        <dbReference type="EMBL" id="PJA08815.1"/>
    </source>
</evidence>
<evidence type="ECO:0000256" key="6">
    <source>
        <dbReference type="ARBA" id="ARBA00022881"/>
    </source>
</evidence>
<organism evidence="10 11">
    <name type="scientific">Candidatus Falkowbacteria bacterium CG_4_10_14_0_2_um_filter_41_15</name>
    <dbReference type="NCBI Taxonomy" id="1974554"/>
    <lineage>
        <taxon>Bacteria</taxon>
        <taxon>Candidatus Falkowiibacteriota</taxon>
    </lineage>
</organism>
<accession>A0A2M7VX13</accession>
<dbReference type="CDD" id="cd17916">
    <property type="entry name" value="DEXHc_UvrB"/>
    <property type="match status" value="1"/>
</dbReference>
<evidence type="ECO:0000259" key="8">
    <source>
        <dbReference type="PROSITE" id="PS51192"/>
    </source>
</evidence>
<dbReference type="GO" id="GO:0009380">
    <property type="term" value="C:excinuclease repair complex"/>
    <property type="evidence" value="ECO:0007669"/>
    <property type="project" value="InterPro"/>
</dbReference>
<keyword evidence="2" id="KW-0547">Nucleotide-binding</keyword>
<dbReference type="Pfam" id="PF17757">
    <property type="entry name" value="UvrB_inter"/>
    <property type="match status" value="1"/>
</dbReference>
<dbReference type="GO" id="GO:0016887">
    <property type="term" value="F:ATP hydrolysis activity"/>
    <property type="evidence" value="ECO:0007669"/>
    <property type="project" value="InterPro"/>
</dbReference>
<dbReference type="InterPro" id="IPR041471">
    <property type="entry name" value="UvrB_inter"/>
</dbReference>
<keyword evidence="6" id="KW-0267">Excision nuclease</keyword>
<name>A0A2M7VX13_9BACT</name>
<dbReference type="Pfam" id="PF04851">
    <property type="entry name" value="ResIII"/>
    <property type="match status" value="1"/>
</dbReference>
<dbReference type="InterPro" id="IPR001650">
    <property type="entry name" value="Helicase_C-like"/>
</dbReference>
<sequence>MGLFKLQSDFKPAGDQAQAISKLFQGLEQGYDYQTLLGVTGSGKTFTVANLITKIEQPTLVIAPNKALAAQLYREYKNFFPENDVHYFVSYYDYYQPEAYLPITDTYIEKEAMINQEIDRLRHAATSALLSRRDVIIVASVSCIYNLGVPNSYIGSALHLEIGQTMVRADLISQLVKIQFERTSGPVGRGQFRVRGDVFEIRPKSENIIYRLELFAQKISDINVIDNVTKNILEHLNEIVIFPPKHFVSTKPQIETAIKSIQEELKERLEYFNDNKLYLEAERLERRTRYDMEMLRTIGYCHGIENYSRHLAGKLSGEAPDSLLAYFPWKDGRPDFLTIIDESHISVPQIGGMYAGDRSRKETLIKYGWRLPSALDNRPLRFPEFKQRIGRVIFTTATLGIFEKENSKQIAEQIIRPTGLIDPEIEVRPVFDKARNYSQINDIMAEIEVLAKKGERVIVNTLTKKQAEDLDSFLRGKGFKSNYLHSDIKTFERTEILKNFRLGQFDVLIGVNLLREGLDLPEVTLVAILDADREGFLRSETSLMQTMGRAARNVSGKIILYADQETNSMKKAIAEVNRRRIRQVAYNQKHHITPKTIIKKIEDLLELAEDK</sequence>
<dbReference type="PANTHER" id="PTHR24029">
    <property type="entry name" value="UVRABC SYSTEM PROTEIN B"/>
    <property type="match status" value="1"/>
</dbReference>
<comment type="caution">
    <text evidence="10">The sequence shown here is derived from an EMBL/GenBank/DDBJ whole genome shotgun (WGS) entry which is preliminary data.</text>
</comment>
<evidence type="ECO:0000259" key="9">
    <source>
        <dbReference type="PROSITE" id="PS51194"/>
    </source>
</evidence>
<keyword evidence="5" id="KW-0067">ATP-binding</keyword>
<keyword evidence="7" id="KW-0234">DNA repair</keyword>
<evidence type="ECO:0000256" key="1">
    <source>
        <dbReference type="ARBA" id="ARBA00022490"/>
    </source>
</evidence>
<evidence type="ECO:0000313" key="11">
    <source>
        <dbReference type="Proteomes" id="UP000228743"/>
    </source>
</evidence>
<dbReference type="GO" id="GO:0005524">
    <property type="term" value="F:ATP binding"/>
    <property type="evidence" value="ECO:0007669"/>
    <property type="project" value="UniProtKB-KW"/>
</dbReference>
<dbReference type="PANTHER" id="PTHR24029:SF0">
    <property type="entry name" value="UVRABC SYSTEM PROTEIN B"/>
    <property type="match status" value="1"/>
</dbReference>
<dbReference type="InterPro" id="IPR024759">
    <property type="entry name" value="UvrB_YAD/RRR_dom"/>
</dbReference>
<evidence type="ECO:0000256" key="7">
    <source>
        <dbReference type="ARBA" id="ARBA00023204"/>
    </source>
</evidence>
<keyword evidence="4" id="KW-0228">DNA excision</keyword>
<dbReference type="InterPro" id="IPR004807">
    <property type="entry name" value="UvrB"/>
</dbReference>
<dbReference type="GO" id="GO:0006289">
    <property type="term" value="P:nucleotide-excision repair"/>
    <property type="evidence" value="ECO:0007669"/>
    <property type="project" value="InterPro"/>
</dbReference>
<dbReference type="Pfam" id="PF00271">
    <property type="entry name" value="Helicase_C"/>
    <property type="match status" value="1"/>
</dbReference>
<gene>
    <name evidence="10" type="ORF">COX68_03910</name>
</gene>
<dbReference type="SMART" id="SM00487">
    <property type="entry name" value="DEXDc"/>
    <property type="match status" value="1"/>
</dbReference>
<feature type="domain" description="Helicase ATP-binding" evidence="8">
    <location>
        <begin position="25"/>
        <end position="157"/>
    </location>
</feature>
<dbReference type="PROSITE" id="PS51192">
    <property type="entry name" value="HELICASE_ATP_BIND_1"/>
    <property type="match status" value="1"/>
</dbReference>
<dbReference type="InterPro" id="IPR014001">
    <property type="entry name" value="Helicase_ATP-bd"/>
</dbReference>
<proteinExistence type="predicted"/>
<keyword evidence="1" id="KW-0963">Cytoplasm</keyword>
<protein>
    <submittedName>
        <fullName evidence="10">Excinuclease ABC subunit B</fullName>
    </submittedName>
</protein>
<dbReference type="AlphaFoldDB" id="A0A2M7VX13"/>
<dbReference type="SMART" id="SM00490">
    <property type="entry name" value="HELICc"/>
    <property type="match status" value="1"/>
</dbReference>
<evidence type="ECO:0000256" key="3">
    <source>
        <dbReference type="ARBA" id="ARBA00022763"/>
    </source>
</evidence>
<dbReference type="Proteomes" id="UP000228743">
    <property type="component" value="Unassembled WGS sequence"/>
</dbReference>
<dbReference type="Gene3D" id="3.40.50.300">
    <property type="entry name" value="P-loop containing nucleotide triphosphate hydrolases"/>
    <property type="match status" value="3"/>
</dbReference>
<dbReference type="NCBIfam" id="TIGR00631">
    <property type="entry name" value="uvrb"/>
    <property type="match status" value="1"/>
</dbReference>
<dbReference type="GO" id="GO:0004518">
    <property type="term" value="F:nuclease activity"/>
    <property type="evidence" value="ECO:0007669"/>
    <property type="project" value="UniProtKB-KW"/>
</dbReference>
<dbReference type="PROSITE" id="PS51194">
    <property type="entry name" value="HELICASE_CTER"/>
    <property type="match status" value="1"/>
</dbReference>
<evidence type="ECO:0000256" key="2">
    <source>
        <dbReference type="ARBA" id="ARBA00022741"/>
    </source>
</evidence>
<dbReference type="Pfam" id="PF12344">
    <property type="entry name" value="UvrB"/>
    <property type="match status" value="1"/>
</dbReference>
<keyword evidence="3" id="KW-0227">DNA damage</keyword>
<feature type="domain" description="Helicase C-terminal" evidence="9">
    <location>
        <begin position="439"/>
        <end position="592"/>
    </location>
</feature>
<dbReference type="NCBIfam" id="NF003673">
    <property type="entry name" value="PRK05298.1"/>
    <property type="match status" value="1"/>
</dbReference>
<dbReference type="InterPro" id="IPR027417">
    <property type="entry name" value="P-loop_NTPase"/>
</dbReference>
<evidence type="ECO:0000256" key="5">
    <source>
        <dbReference type="ARBA" id="ARBA00022840"/>
    </source>
</evidence>